<comment type="caution">
    <text evidence="2">The sequence shown here is derived from an EMBL/GenBank/DDBJ whole genome shotgun (WGS) entry which is preliminary data.</text>
</comment>
<evidence type="ECO:0000256" key="1">
    <source>
        <dbReference type="SAM" id="SignalP"/>
    </source>
</evidence>
<dbReference type="NCBIfam" id="TIGR02595">
    <property type="entry name" value="PEP_CTERM"/>
    <property type="match status" value="1"/>
</dbReference>
<name>A0A846H1W7_9CYAN</name>
<keyword evidence="3" id="KW-1185">Reference proteome</keyword>
<dbReference type="InterPro" id="IPR013424">
    <property type="entry name" value="Ice-binding_C"/>
</dbReference>
<keyword evidence="1" id="KW-0732">Signal</keyword>
<feature type="chain" id="PRO_5032340546" evidence="1">
    <location>
        <begin position="29"/>
        <end position="207"/>
    </location>
</feature>
<protein>
    <submittedName>
        <fullName evidence="2">PEP-CTERM sorting domain-containing protein</fullName>
    </submittedName>
</protein>
<gene>
    <name evidence="2" type="ORF">PI95_001365</name>
</gene>
<dbReference type="AlphaFoldDB" id="A0A846H1W7"/>
<sequence length="207" mass="22977">MIWQNLLKTTAASLVLSLGFISGGQVLAKTVTYDFQVNRLTGILAGQTFDGYVKFDDSFLTGQGNEYITSSEQGLSLLFNFYGGPYDETNDPLNRTQVSFINGKPKTIYFRGNYDTYPEIPYTFAFSSYSSKDGINFKFVDFSYFFDERPELGVLSGGYGEGKVVFFNSETGDPISVPEPSSVIGICAIAMGLILKRKVNYLEKTTK</sequence>
<dbReference type="EMBL" id="JTCM02000002">
    <property type="protein sequence ID" value="NEU71263.1"/>
    <property type="molecule type" value="Genomic_DNA"/>
</dbReference>
<dbReference type="RefSeq" id="WP_052325283.1">
    <property type="nucleotide sequence ID" value="NZ_JTCM02000002.1"/>
</dbReference>
<evidence type="ECO:0000313" key="2">
    <source>
        <dbReference type="EMBL" id="NEU71263.1"/>
    </source>
</evidence>
<evidence type="ECO:0000313" key="3">
    <source>
        <dbReference type="Proteomes" id="UP000031549"/>
    </source>
</evidence>
<dbReference type="Proteomes" id="UP000031549">
    <property type="component" value="Unassembled WGS sequence"/>
</dbReference>
<reference evidence="2 3" key="1">
    <citation type="journal article" date="2015" name="Genome Announc.">
        <title>Draft Genome Sequence of Cyanobacterium Hassallia byssoidea Strain VB512170, Isolated from Monuments in India.</title>
        <authorList>
            <person name="Singh D."/>
            <person name="Chandrababunaidu M.M."/>
            <person name="Panda A."/>
            <person name="Sen D."/>
            <person name="Bhattacharyya S."/>
            <person name="Adhikary S.P."/>
            <person name="Tripathy S."/>
        </authorList>
    </citation>
    <scope>NUCLEOTIDE SEQUENCE [LARGE SCALE GENOMIC DNA]</scope>
    <source>
        <strain evidence="2 3">VB512170</strain>
    </source>
</reference>
<proteinExistence type="predicted"/>
<organism evidence="2 3">
    <name type="scientific">Hassallia byssoidea VB512170</name>
    <dbReference type="NCBI Taxonomy" id="1304833"/>
    <lineage>
        <taxon>Bacteria</taxon>
        <taxon>Bacillati</taxon>
        <taxon>Cyanobacteriota</taxon>
        <taxon>Cyanophyceae</taxon>
        <taxon>Nostocales</taxon>
        <taxon>Tolypothrichaceae</taxon>
        <taxon>Hassallia</taxon>
    </lineage>
</organism>
<accession>A0A846H1W7</accession>
<feature type="signal peptide" evidence="1">
    <location>
        <begin position="1"/>
        <end position="28"/>
    </location>
</feature>